<name>A0A381YMQ7_9ZZZZ</name>
<protein>
    <recommendedName>
        <fullName evidence="1">Endonuclease/exonuclease/phosphatase domain-containing protein</fullName>
    </recommendedName>
</protein>
<organism evidence="2">
    <name type="scientific">marine metagenome</name>
    <dbReference type="NCBI Taxonomy" id="408172"/>
    <lineage>
        <taxon>unclassified sequences</taxon>
        <taxon>metagenomes</taxon>
        <taxon>ecological metagenomes</taxon>
    </lineage>
</organism>
<dbReference type="SUPFAM" id="SSF56219">
    <property type="entry name" value="DNase I-like"/>
    <property type="match status" value="1"/>
</dbReference>
<reference evidence="2" key="1">
    <citation type="submission" date="2018-05" db="EMBL/GenBank/DDBJ databases">
        <authorList>
            <person name="Lanie J.A."/>
            <person name="Ng W.-L."/>
            <person name="Kazmierczak K.M."/>
            <person name="Andrzejewski T.M."/>
            <person name="Davidsen T.M."/>
            <person name="Wayne K.J."/>
            <person name="Tettelin H."/>
            <person name="Glass J.I."/>
            <person name="Rusch D."/>
            <person name="Podicherti R."/>
            <person name="Tsui H.-C.T."/>
            <person name="Winkler M.E."/>
        </authorList>
    </citation>
    <scope>NUCLEOTIDE SEQUENCE</scope>
</reference>
<sequence length="274" mass="30931">MYKKWLCSFFIFVTLSHLAGQRIMTYNVLNYQGSISGDSEKEIALRMIIGSTDPDLVVVEEINNTTGYNRFLSHILNYNQEETYSGADFTDQSTTDADIALYYKPGVFSFVSTSVINTTNNWGNRDVIEFVMKHIESNEEIRLYGLHLKAGTGGDDETEREQEATALRNYLNTLNPSEHFFVLGDFNFYDSNEGGFQVLTESQEDNDGQVFDPINRIGNWHNNSSFSDVHTQSTRTANYGDGGATGGMDDRFDFILVSSSILGETDINYLENSY</sequence>
<dbReference type="AlphaFoldDB" id="A0A381YMQ7"/>
<evidence type="ECO:0000259" key="1">
    <source>
        <dbReference type="Pfam" id="PF03372"/>
    </source>
</evidence>
<dbReference type="Pfam" id="PF03372">
    <property type="entry name" value="Exo_endo_phos"/>
    <property type="match status" value="1"/>
</dbReference>
<accession>A0A381YMQ7</accession>
<dbReference type="InterPro" id="IPR005135">
    <property type="entry name" value="Endo/exonuclease/phosphatase"/>
</dbReference>
<evidence type="ECO:0000313" key="2">
    <source>
        <dbReference type="EMBL" id="SVA77807.1"/>
    </source>
</evidence>
<proteinExistence type="predicted"/>
<dbReference type="GO" id="GO:0003824">
    <property type="term" value="F:catalytic activity"/>
    <property type="evidence" value="ECO:0007669"/>
    <property type="project" value="InterPro"/>
</dbReference>
<gene>
    <name evidence="2" type="ORF">METZ01_LOCUS130661</name>
</gene>
<dbReference type="Gene3D" id="3.60.10.10">
    <property type="entry name" value="Endonuclease/exonuclease/phosphatase"/>
    <property type="match status" value="1"/>
</dbReference>
<dbReference type="EMBL" id="UINC01018508">
    <property type="protein sequence ID" value="SVA77807.1"/>
    <property type="molecule type" value="Genomic_DNA"/>
</dbReference>
<feature type="non-terminal residue" evidence="2">
    <location>
        <position position="274"/>
    </location>
</feature>
<dbReference type="InterPro" id="IPR036691">
    <property type="entry name" value="Endo/exonu/phosph_ase_sf"/>
</dbReference>
<feature type="domain" description="Endonuclease/exonuclease/phosphatase" evidence="1">
    <location>
        <begin position="24"/>
        <end position="259"/>
    </location>
</feature>